<dbReference type="RefSeq" id="XP_066711199.1">
    <property type="nucleotide sequence ID" value="XM_066862089.1"/>
</dbReference>
<comment type="caution">
    <text evidence="3">The sequence shown here is derived from an EMBL/GenBank/DDBJ whole genome shotgun (WGS) entry which is preliminary data.</text>
</comment>
<evidence type="ECO:0000256" key="1">
    <source>
        <dbReference type="SAM" id="MobiDB-lite"/>
    </source>
</evidence>
<sequence length="126" mass="13383">MASLLSLASPSPLAPAPATPSRCFRCQRPSTRLVTHRSNRQHNAGRPYHKCAPCGKFLGFADERGNDPRNPACPAATRGGSGGGRLHYVCRMSTCDFYAPFVDAGGAQVRVVGEDLAGQMAGLRII</sequence>
<evidence type="ECO:0000259" key="2">
    <source>
        <dbReference type="Pfam" id="PF23549"/>
    </source>
</evidence>
<dbReference type="GeneID" id="92095152"/>
<feature type="compositionally biased region" description="Low complexity" evidence="1">
    <location>
        <begin position="1"/>
        <end position="11"/>
    </location>
</feature>
<evidence type="ECO:0000313" key="4">
    <source>
        <dbReference type="Proteomes" id="UP001480595"/>
    </source>
</evidence>
<organism evidence="3 4">
    <name type="scientific">Apiospora phragmitis</name>
    <dbReference type="NCBI Taxonomy" id="2905665"/>
    <lineage>
        <taxon>Eukaryota</taxon>
        <taxon>Fungi</taxon>
        <taxon>Dikarya</taxon>
        <taxon>Ascomycota</taxon>
        <taxon>Pezizomycotina</taxon>
        <taxon>Sordariomycetes</taxon>
        <taxon>Xylariomycetidae</taxon>
        <taxon>Amphisphaeriales</taxon>
        <taxon>Apiosporaceae</taxon>
        <taxon>Apiospora</taxon>
    </lineage>
</organism>
<name>A0ABR1TSW9_9PEZI</name>
<proteinExistence type="predicted"/>
<protein>
    <recommendedName>
        <fullName evidence="2">GRF-like zinc ribbon domain-containing protein</fullName>
    </recommendedName>
</protein>
<reference evidence="3 4" key="1">
    <citation type="submission" date="2023-01" db="EMBL/GenBank/DDBJ databases">
        <title>Analysis of 21 Apiospora genomes using comparative genomics revels a genus with tremendous synthesis potential of carbohydrate active enzymes and secondary metabolites.</title>
        <authorList>
            <person name="Sorensen T."/>
        </authorList>
    </citation>
    <scope>NUCLEOTIDE SEQUENCE [LARGE SCALE GENOMIC DNA]</scope>
    <source>
        <strain evidence="3 4">CBS 135458</strain>
    </source>
</reference>
<accession>A0ABR1TSW9</accession>
<dbReference type="Pfam" id="PF23549">
    <property type="entry name" value="Zn_ribbon_GRF_2"/>
    <property type="match status" value="1"/>
</dbReference>
<keyword evidence="4" id="KW-1185">Reference proteome</keyword>
<gene>
    <name evidence="3" type="ORF">PG994_010680</name>
</gene>
<dbReference type="Proteomes" id="UP001480595">
    <property type="component" value="Unassembled WGS sequence"/>
</dbReference>
<dbReference type="InterPro" id="IPR056444">
    <property type="entry name" value="Zn_ribbon_GRF_2"/>
</dbReference>
<evidence type="ECO:0000313" key="3">
    <source>
        <dbReference type="EMBL" id="KAK8048950.1"/>
    </source>
</evidence>
<dbReference type="EMBL" id="JAQQWL010000011">
    <property type="protein sequence ID" value="KAK8048950.1"/>
    <property type="molecule type" value="Genomic_DNA"/>
</dbReference>
<feature type="region of interest" description="Disordered" evidence="1">
    <location>
        <begin position="1"/>
        <end position="20"/>
    </location>
</feature>
<feature type="domain" description="GRF-like zinc ribbon" evidence="2">
    <location>
        <begin position="20"/>
        <end position="64"/>
    </location>
</feature>